<dbReference type="EMBL" id="ML000225">
    <property type="protein sequence ID" value="RKO84334.1"/>
    <property type="molecule type" value="Genomic_DNA"/>
</dbReference>
<dbReference type="InterPro" id="IPR036265">
    <property type="entry name" value="HIT-like_sf"/>
</dbReference>
<evidence type="ECO:0000256" key="9">
    <source>
        <dbReference type="ARBA" id="ARBA00022833"/>
    </source>
</evidence>
<evidence type="ECO:0000256" key="5">
    <source>
        <dbReference type="ARBA" id="ARBA00016340"/>
    </source>
</evidence>
<gene>
    <name evidence="19" type="ORF">BDK51DRAFT_24736</name>
</gene>
<keyword evidence="10 16" id="KW-0299">Galactose metabolism</keyword>
<evidence type="ECO:0000256" key="7">
    <source>
        <dbReference type="ARBA" id="ARBA00022695"/>
    </source>
</evidence>
<feature type="binding site" description="in other chain" evidence="13">
    <location>
        <position position="182"/>
    </location>
    <ligand>
        <name>UDP-alpha-D-glucose</name>
        <dbReference type="ChEBI" id="CHEBI:58885"/>
        <note>ligand shared between dimeric partners</note>
    </ligand>
</feature>
<feature type="binding site" evidence="15">
    <location>
        <position position="295"/>
    </location>
    <ligand>
        <name>Fe cation</name>
        <dbReference type="ChEBI" id="CHEBI:24875"/>
    </ligand>
</feature>
<evidence type="ECO:0000313" key="20">
    <source>
        <dbReference type="Proteomes" id="UP000269721"/>
    </source>
</evidence>
<feature type="binding site" evidence="13">
    <location>
        <begin position="326"/>
        <end position="327"/>
    </location>
    <ligand>
        <name>UDP-alpha-D-glucose</name>
        <dbReference type="ChEBI" id="CHEBI:58885"/>
        <note>ligand shared between dimeric partners</note>
    </ligand>
</feature>
<evidence type="ECO:0000259" key="17">
    <source>
        <dbReference type="Pfam" id="PF01087"/>
    </source>
</evidence>
<keyword evidence="6 16" id="KW-0808">Transferase</keyword>
<proteinExistence type="inferred from homology"/>
<dbReference type="NCBIfam" id="TIGR00209">
    <property type="entry name" value="galT_1"/>
    <property type="match status" value="1"/>
</dbReference>
<feature type="binding site" evidence="14">
    <location>
        <position position="53"/>
    </location>
    <ligand>
        <name>Zn(2+)</name>
        <dbReference type="ChEBI" id="CHEBI:29105"/>
    </ligand>
</feature>
<feature type="active site" description="Tele-UMP-histidine intermediate" evidence="12">
    <location>
        <position position="180"/>
    </location>
</feature>
<dbReference type="SUPFAM" id="SSF54197">
    <property type="entry name" value="HIT-like"/>
    <property type="match status" value="2"/>
</dbReference>
<dbReference type="FunFam" id="3.30.428.10:FF:000002">
    <property type="entry name" value="Galactose-1-phosphate uridylyltransferase"/>
    <property type="match status" value="1"/>
</dbReference>
<dbReference type="InterPro" id="IPR019779">
    <property type="entry name" value="GalP_UDPtransf1_His-AS"/>
</dbReference>
<dbReference type="UniPathway" id="UPA00214"/>
<evidence type="ECO:0000256" key="1">
    <source>
        <dbReference type="ARBA" id="ARBA00001107"/>
    </source>
</evidence>
<feature type="binding site" evidence="13">
    <location>
        <begin position="29"/>
        <end position="32"/>
    </location>
    <ligand>
        <name>UDP-alpha-D-glucose</name>
        <dbReference type="ChEBI" id="CHEBI:58885"/>
        <note>ligand shared between dimeric partners</note>
    </ligand>
</feature>
<organism evidence="19 20">
    <name type="scientific">Blyttiomyces helicus</name>
    <dbReference type="NCBI Taxonomy" id="388810"/>
    <lineage>
        <taxon>Eukaryota</taxon>
        <taxon>Fungi</taxon>
        <taxon>Fungi incertae sedis</taxon>
        <taxon>Chytridiomycota</taxon>
        <taxon>Chytridiomycota incertae sedis</taxon>
        <taxon>Chytridiomycetes</taxon>
        <taxon>Chytridiomycetes incertae sedis</taxon>
        <taxon>Blyttiomyces</taxon>
    </lineage>
</organism>
<evidence type="ECO:0000256" key="3">
    <source>
        <dbReference type="ARBA" id="ARBA00010951"/>
    </source>
</evidence>
<evidence type="ECO:0000256" key="6">
    <source>
        <dbReference type="ARBA" id="ARBA00022679"/>
    </source>
</evidence>
<dbReference type="GO" id="GO:0008108">
    <property type="term" value="F:UDP-glucose:hexose-1-phosphate uridylyltransferase activity"/>
    <property type="evidence" value="ECO:0007669"/>
    <property type="project" value="UniProtKB-EC"/>
</dbReference>
<comment type="similarity">
    <text evidence="3 16">Belongs to the galactose-1-phosphate uridylyltransferase type 1 family.</text>
</comment>
<comment type="cofactor">
    <cofactor evidence="15">
        <name>Fe cation</name>
        <dbReference type="ChEBI" id="CHEBI:24875"/>
    </cofactor>
    <text evidence="15">Binds 1 Fe cation per subunit.</text>
</comment>
<feature type="domain" description="Galactose-1-phosphate uridyl transferase N-terminal" evidence="17">
    <location>
        <begin position="4"/>
        <end position="190"/>
    </location>
</feature>
<feature type="binding site" evidence="14">
    <location>
        <position position="127"/>
    </location>
    <ligand>
        <name>Zn(2+)</name>
        <dbReference type="ChEBI" id="CHEBI:29105"/>
    </ligand>
</feature>
<evidence type="ECO:0000256" key="4">
    <source>
        <dbReference type="ARBA" id="ARBA00012384"/>
    </source>
</evidence>
<dbReference type="FunFam" id="3.30.428.10:FF:000001">
    <property type="entry name" value="Galactose-1-phosphate uridylyltransferase"/>
    <property type="match status" value="1"/>
</dbReference>
<dbReference type="GO" id="GO:0005737">
    <property type="term" value="C:cytoplasm"/>
    <property type="evidence" value="ECO:0007669"/>
    <property type="project" value="TreeGrafter"/>
</dbReference>
<accession>A0A4P9VXA0</accession>
<feature type="binding site" description="in other chain" evidence="13">
    <location>
        <begin position="173"/>
        <end position="175"/>
    </location>
    <ligand>
        <name>UDP-alpha-D-glucose</name>
        <dbReference type="ChEBI" id="CHEBI:58885"/>
        <note>ligand shared between dimeric partners</note>
    </ligand>
</feature>
<dbReference type="EC" id="2.7.7.12" evidence="4 16"/>
<dbReference type="InterPro" id="IPR005849">
    <property type="entry name" value="GalP_Utransf_N"/>
</dbReference>
<evidence type="ECO:0000259" key="18">
    <source>
        <dbReference type="Pfam" id="PF02744"/>
    </source>
</evidence>
<dbReference type="Pfam" id="PF01087">
    <property type="entry name" value="GalP_UDP_transf"/>
    <property type="match status" value="1"/>
</dbReference>
<comment type="catalytic activity">
    <reaction evidence="1 16">
        <text>alpha-D-galactose 1-phosphate + UDP-alpha-D-glucose = alpha-D-glucose 1-phosphate + UDP-alpha-D-galactose</text>
        <dbReference type="Rhea" id="RHEA:13989"/>
        <dbReference type="ChEBI" id="CHEBI:58336"/>
        <dbReference type="ChEBI" id="CHEBI:58601"/>
        <dbReference type="ChEBI" id="CHEBI:58885"/>
        <dbReference type="ChEBI" id="CHEBI:66914"/>
        <dbReference type="EC" id="2.7.7.12"/>
    </reaction>
</comment>
<dbReference type="OrthoDB" id="418412at2759"/>
<evidence type="ECO:0000256" key="14">
    <source>
        <dbReference type="PIRSR" id="PIRSR000808-3"/>
    </source>
</evidence>
<reference evidence="20" key="1">
    <citation type="journal article" date="2018" name="Nat. Microbiol.">
        <title>Leveraging single-cell genomics to expand the fungal tree of life.</title>
        <authorList>
            <person name="Ahrendt S.R."/>
            <person name="Quandt C.A."/>
            <person name="Ciobanu D."/>
            <person name="Clum A."/>
            <person name="Salamov A."/>
            <person name="Andreopoulos B."/>
            <person name="Cheng J.F."/>
            <person name="Woyke T."/>
            <person name="Pelin A."/>
            <person name="Henrissat B."/>
            <person name="Reynolds N.K."/>
            <person name="Benny G.L."/>
            <person name="Smith M.E."/>
            <person name="James T.Y."/>
            <person name="Grigoriev I.V."/>
        </authorList>
    </citation>
    <scope>NUCLEOTIDE SEQUENCE [LARGE SCALE GENOMIC DNA]</scope>
</reference>
<feature type="binding site" description="in other chain" evidence="13">
    <location>
        <position position="167"/>
    </location>
    <ligand>
        <name>UDP-alpha-D-glucose</name>
        <dbReference type="ChEBI" id="CHEBI:58885"/>
        <note>ligand shared between dimeric partners</note>
    </ligand>
</feature>
<evidence type="ECO:0000313" key="19">
    <source>
        <dbReference type="EMBL" id="RKO84334.1"/>
    </source>
</evidence>
<evidence type="ECO:0000256" key="8">
    <source>
        <dbReference type="ARBA" id="ARBA00022723"/>
    </source>
</evidence>
<name>A0A4P9VXA0_9FUNG</name>
<evidence type="ECO:0000256" key="16">
    <source>
        <dbReference type="RuleBase" id="RU000506"/>
    </source>
</evidence>
<feature type="binding site" evidence="13">
    <location>
        <begin position="331"/>
        <end position="332"/>
    </location>
    <ligand>
        <name>UDP-alpha-D-glucose</name>
        <dbReference type="ChEBI" id="CHEBI:58885"/>
        <note>ligand shared between dimeric partners</note>
    </ligand>
</feature>
<dbReference type="PANTHER" id="PTHR11943">
    <property type="entry name" value="GALACTOSE-1-PHOSPHATE URIDYLYLTRANSFERASE"/>
    <property type="match status" value="1"/>
</dbReference>
<evidence type="ECO:0000256" key="12">
    <source>
        <dbReference type="PIRSR" id="PIRSR000808-1"/>
    </source>
</evidence>
<feature type="binding site" evidence="15">
    <location>
        <position position="196"/>
    </location>
    <ligand>
        <name>Fe cation</name>
        <dbReference type="ChEBI" id="CHEBI:24875"/>
    </ligand>
</feature>
<dbReference type="CDD" id="cd00608">
    <property type="entry name" value="GalT"/>
    <property type="match status" value="1"/>
</dbReference>
<keyword evidence="15" id="KW-0408">Iron</keyword>
<evidence type="ECO:0000256" key="11">
    <source>
        <dbReference type="ARBA" id="ARBA00023277"/>
    </source>
</evidence>
<feature type="binding site" evidence="15">
    <location>
        <position position="313"/>
    </location>
    <ligand>
        <name>Fe cation</name>
        <dbReference type="ChEBI" id="CHEBI:24875"/>
    </ligand>
</feature>
<dbReference type="Pfam" id="PF02744">
    <property type="entry name" value="GalP_UDP_tr_C"/>
    <property type="match status" value="1"/>
</dbReference>
<evidence type="ECO:0000256" key="15">
    <source>
        <dbReference type="PIRSR" id="PIRSR000808-4"/>
    </source>
</evidence>
<feature type="binding site" evidence="15">
    <location>
        <position position="311"/>
    </location>
    <ligand>
        <name>Fe cation</name>
        <dbReference type="ChEBI" id="CHEBI:24875"/>
    </ligand>
</feature>
<dbReference type="GO" id="GO:0033499">
    <property type="term" value="P:galactose catabolic process via UDP-galactose, Leloir pathway"/>
    <property type="evidence" value="ECO:0007669"/>
    <property type="project" value="TreeGrafter"/>
</dbReference>
<feature type="binding site" description="in other chain" evidence="13">
    <location>
        <position position="62"/>
    </location>
    <ligand>
        <name>UDP-alpha-D-glucose</name>
        <dbReference type="ChEBI" id="CHEBI:58885"/>
        <note>ligand shared between dimeric partners</note>
    </ligand>
</feature>
<evidence type="ECO:0000256" key="2">
    <source>
        <dbReference type="ARBA" id="ARBA00004947"/>
    </source>
</evidence>
<dbReference type="InterPro" id="IPR001937">
    <property type="entry name" value="GalP_UDPtransf1"/>
</dbReference>
<evidence type="ECO:0000256" key="10">
    <source>
        <dbReference type="ARBA" id="ARBA00023144"/>
    </source>
</evidence>
<comment type="pathway">
    <text evidence="2 16">Carbohydrate metabolism; galactose metabolism.</text>
</comment>
<dbReference type="AlphaFoldDB" id="A0A4P9VXA0"/>
<dbReference type="PROSITE" id="PS00117">
    <property type="entry name" value="GAL_P_UDP_TRANSF_I"/>
    <property type="match status" value="1"/>
</dbReference>
<feature type="domain" description="Galactose-1-phosphate uridyl transferase C-terminal" evidence="18">
    <location>
        <begin position="198"/>
        <end position="361"/>
    </location>
</feature>
<keyword evidence="7 16" id="KW-0548">Nucleotidyltransferase</keyword>
<keyword evidence="20" id="KW-1185">Reference proteome</keyword>
<protein>
    <recommendedName>
        <fullName evidence="5 16">Galactose-1-phosphate uridylyltransferase</fullName>
        <ecNumber evidence="4 16">2.7.7.12</ecNumber>
    </recommendedName>
</protein>
<sequence length="363" mass="41153">MADEFDFTEHVHRRWNPLTESWVLCSPHRAKRPWLGQQENQATEEMPEHVSDCYLCPRNVRAGGKIVNPDYKTTFVFDNDFPAVLPSQPTYKPAVSADPETAALASELLQARGVRGACKVMCFTPQHNRTMAEMDTDAILPVIEEWTRQYLELGALEYVNYVQIFENKGAVMGCSNPHPHGQIWSMSDIPDEPTKEIRALTNHRAKHNTCLLCDYAKVELTDRTRLVVENASFLAVVPFWATWPFETLILSKRHVAALPDLDAAQKSDLADIMRRVTCKYDNLFETSFPYSMGIHGAPTDGKDHGGDCCLHLHFYPPLLRSATVKKFLVGFEMMGESQRDLTSEQAAARLRALPEVHYKTKTQ</sequence>
<evidence type="ECO:0000256" key="13">
    <source>
        <dbReference type="PIRSR" id="PIRSR000808-2"/>
    </source>
</evidence>
<feature type="binding site" description="in other chain" evidence="13">
    <location>
        <begin position="79"/>
        <end position="80"/>
    </location>
    <ligand>
        <name>UDP-alpha-D-glucose</name>
        <dbReference type="ChEBI" id="CHEBI:58885"/>
        <note>ligand shared between dimeric partners</note>
    </ligand>
</feature>
<dbReference type="GO" id="GO:0008270">
    <property type="term" value="F:zinc ion binding"/>
    <property type="evidence" value="ECO:0007669"/>
    <property type="project" value="InterPro"/>
</dbReference>
<dbReference type="NCBIfam" id="NF008724">
    <property type="entry name" value="PRK11720.1"/>
    <property type="match status" value="1"/>
</dbReference>
<dbReference type="PANTHER" id="PTHR11943:SF1">
    <property type="entry name" value="GALACTOSE-1-PHOSPHATE URIDYLYLTRANSFERASE"/>
    <property type="match status" value="1"/>
</dbReference>
<dbReference type="PIRSF" id="PIRSF000808">
    <property type="entry name" value="GalT"/>
    <property type="match status" value="1"/>
</dbReference>
<dbReference type="Proteomes" id="UP000269721">
    <property type="component" value="Unassembled WGS sequence"/>
</dbReference>
<feature type="binding site" description="in other chain" evidence="13">
    <location>
        <position position="338"/>
    </location>
    <ligand>
        <name>UDP-alpha-D-glucose</name>
        <dbReference type="ChEBI" id="CHEBI:58885"/>
        <note>ligand shared between dimeric partners</note>
    </ligand>
</feature>
<dbReference type="Gene3D" id="3.30.428.10">
    <property type="entry name" value="HIT-like"/>
    <property type="match status" value="2"/>
</dbReference>
<keyword evidence="8 14" id="KW-0479">Metal-binding</keyword>
<keyword evidence="9 14" id="KW-0862">Zinc</keyword>
<comment type="cofactor">
    <cofactor evidence="14">
        <name>Zn(2+)</name>
        <dbReference type="ChEBI" id="CHEBI:29105"/>
    </cofactor>
    <text evidence="14">Binds 1 zinc ion per subunit.</text>
</comment>
<keyword evidence="11 16" id="KW-0119">Carbohydrate metabolism</keyword>
<feature type="binding site" evidence="14">
    <location>
        <position position="56"/>
    </location>
    <ligand>
        <name>Zn(2+)</name>
        <dbReference type="ChEBI" id="CHEBI:29105"/>
    </ligand>
</feature>
<dbReference type="InterPro" id="IPR005850">
    <property type="entry name" value="GalP_Utransf_C"/>
</dbReference>
<feature type="binding site" evidence="14">
    <location>
        <position position="178"/>
    </location>
    <ligand>
        <name>Zn(2+)</name>
        <dbReference type="ChEBI" id="CHEBI:29105"/>
    </ligand>
</feature>